<evidence type="ECO:0000313" key="1">
    <source>
        <dbReference type="EMBL" id="KAL3513519.1"/>
    </source>
</evidence>
<comment type="caution">
    <text evidence="1">The sequence shown here is derived from an EMBL/GenBank/DDBJ whole genome shotgun (WGS) entry which is preliminary data.</text>
</comment>
<proteinExistence type="predicted"/>
<accession>A0ABD2Z472</accession>
<organism evidence="1 2">
    <name type="scientific">Cinchona calisaya</name>
    <dbReference type="NCBI Taxonomy" id="153742"/>
    <lineage>
        <taxon>Eukaryota</taxon>
        <taxon>Viridiplantae</taxon>
        <taxon>Streptophyta</taxon>
        <taxon>Embryophyta</taxon>
        <taxon>Tracheophyta</taxon>
        <taxon>Spermatophyta</taxon>
        <taxon>Magnoliopsida</taxon>
        <taxon>eudicotyledons</taxon>
        <taxon>Gunneridae</taxon>
        <taxon>Pentapetalae</taxon>
        <taxon>asterids</taxon>
        <taxon>lamiids</taxon>
        <taxon>Gentianales</taxon>
        <taxon>Rubiaceae</taxon>
        <taxon>Cinchonoideae</taxon>
        <taxon>Cinchoneae</taxon>
        <taxon>Cinchona</taxon>
    </lineage>
</organism>
<dbReference type="Proteomes" id="UP001630127">
    <property type="component" value="Unassembled WGS sequence"/>
</dbReference>
<name>A0ABD2Z472_9GENT</name>
<keyword evidence="2" id="KW-1185">Reference proteome</keyword>
<gene>
    <name evidence="1" type="ORF">ACH5RR_026236</name>
</gene>
<dbReference type="EMBL" id="JBJUIK010000011">
    <property type="protein sequence ID" value="KAL3513519.1"/>
    <property type="molecule type" value="Genomic_DNA"/>
</dbReference>
<reference evidence="1 2" key="1">
    <citation type="submission" date="2024-11" db="EMBL/GenBank/DDBJ databases">
        <title>A near-complete genome assembly of Cinchona calisaya.</title>
        <authorList>
            <person name="Lian D.C."/>
            <person name="Zhao X.W."/>
            <person name="Wei L."/>
        </authorList>
    </citation>
    <scope>NUCLEOTIDE SEQUENCE [LARGE SCALE GENOMIC DNA]</scope>
    <source>
        <tissue evidence="1">Nenye</tissue>
    </source>
</reference>
<protein>
    <submittedName>
        <fullName evidence="1">Uncharacterized protein</fullName>
    </submittedName>
</protein>
<evidence type="ECO:0000313" key="2">
    <source>
        <dbReference type="Proteomes" id="UP001630127"/>
    </source>
</evidence>
<dbReference type="AlphaFoldDB" id="A0ABD2Z472"/>
<sequence>MGLQPPTTDLDELDKKENEDLVMSLLCSFGSEFNKIRPKELLLLRKMAQLLMQIHPHKLASIIKEKGHRQSDKNVANWAILINGVEIVNIEDIPTGHVIGEGKLKDGLFLLESTTRELSVQETEALKNYGMLD</sequence>